<comment type="caution">
    <text evidence="3">The sequence shown here is derived from an EMBL/GenBank/DDBJ whole genome shotgun (WGS) entry which is preliminary data.</text>
</comment>
<dbReference type="SMART" id="SM00357">
    <property type="entry name" value="CSP"/>
    <property type="match status" value="1"/>
</dbReference>
<dbReference type="SUPFAM" id="SSF50249">
    <property type="entry name" value="Nucleic acid-binding proteins"/>
    <property type="match status" value="1"/>
</dbReference>
<dbReference type="InterPro" id="IPR011129">
    <property type="entry name" value="CSD"/>
</dbReference>
<protein>
    <submittedName>
        <fullName evidence="3">DNA-binding protein</fullName>
    </submittedName>
</protein>
<evidence type="ECO:0000259" key="2">
    <source>
        <dbReference type="PROSITE" id="PS51857"/>
    </source>
</evidence>
<dbReference type="InterPro" id="IPR050181">
    <property type="entry name" value="Cold_shock_domain"/>
</dbReference>
<dbReference type="InterPro" id="IPR002059">
    <property type="entry name" value="CSP_DNA-bd"/>
</dbReference>
<dbReference type="GO" id="GO:0003677">
    <property type="term" value="F:DNA binding"/>
    <property type="evidence" value="ECO:0007669"/>
    <property type="project" value="UniProtKB-KW"/>
</dbReference>
<sequence length="146" mass="16883">MSETFNKKEKEKKKREKQMAKQERKELRKMQSTKGADLSDMMAYVDENGNLTSTPIDFKTKKDVNIEDIQISVPKLEDRLLAETKKGVVKFFNHEKGFGFIQENNNKTDLFFHVNSLIHSVDTDDRVSFEVTRGKKGPEAINITKL</sequence>
<feature type="region of interest" description="Disordered" evidence="1">
    <location>
        <begin position="1"/>
        <end position="35"/>
    </location>
</feature>
<proteinExistence type="predicted"/>
<evidence type="ECO:0000313" key="4">
    <source>
        <dbReference type="Proteomes" id="UP000249645"/>
    </source>
</evidence>
<keyword evidence="3" id="KW-0238">DNA-binding</keyword>
<organism evidence="3 4">
    <name type="scientific">Pseudopedobacter saltans</name>
    <dbReference type="NCBI Taxonomy" id="151895"/>
    <lineage>
        <taxon>Bacteria</taxon>
        <taxon>Pseudomonadati</taxon>
        <taxon>Bacteroidota</taxon>
        <taxon>Sphingobacteriia</taxon>
        <taxon>Sphingobacteriales</taxon>
        <taxon>Sphingobacteriaceae</taxon>
        <taxon>Pseudopedobacter</taxon>
    </lineage>
</organism>
<feature type="domain" description="CSD" evidence="2">
    <location>
        <begin position="84"/>
        <end position="145"/>
    </location>
</feature>
<evidence type="ECO:0000313" key="3">
    <source>
        <dbReference type="EMBL" id="PZP41889.1"/>
    </source>
</evidence>
<dbReference type="Proteomes" id="UP000249645">
    <property type="component" value="Unassembled WGS sequence"/>
</dbReference>
<dbReference type="Gene3D" id="2.40.50.140">
    <property type="entry name" value="Nucleic acid-binding proteins"/>
    <property type="match status" value="1"/>
</dbReference>
<feature type="compositionally biased region" description="Basic and acidic residues" evidence="1">
    <location>
        <begin position="17"/>
        <end position="29"/>
    </location>
</feature>
<dbReference type="PROSITE" id="PS51857">
    <property type="entry name" value="CSD_2"/>
    <property type="match status" value="1"/>
</dbReference>
<gene>
    <name evidence="3" type="ORF">DI598_17685</name>
</gene>
<evidence type="ECO:0000256" key="1">
    <source>
        <dbReference type="SAM" id="MobiDB-lite"/>
    </source>
</evidence>
<dbReference type="PRINTS" id="PR00050">
    <property type="entry name" value="COLDSHOCK"/>
</dbReference>
<dbReference type="PANTHER" id="PTHR11544">
    <property type="entry name" value="COLD SHOCK DOMAIN CONTAINING PROTEINS"/>
    <property type="match status" value="1"/>
</dbReference>
<name>A0A2W5GI67_9SPHI</name>
<reference evidence="3 4" key="1">
    <citation type="submission" date="2017-11" db="EMBL/GenBank/DDBJ databases">
        <title>Infants hospitalized years apart are colonized by the same room-sourced microbial strains.</title>
        <authorList>
            <person name="Brooks B."/>
            <person name="Olm M.R."/>
            <person name="Firek B.A."/>
            <person name="Baker R."/>
            <person name="Thomas B.C."/>
            <person name="Morowitz M.J."/>
            <person name="Banfield J.F."/>
        </authorList>
    </citation>
    <scope>NUCLEOTIDE SEQUENCE [LARGE SCALE GENOMIC DNA]</scope>
    <source>
        <strain evidence="3">S2_009_000_R2_76</strain>
    </source>
</reference>
<dbReference type="GO" id="GO:0005829">
    <property type="term" value="C:cytosol"/>
    <property type="evidence" value="ECO:0007669"/>
    <property type="project" value="UniProtKB-ARBA"/>
</dbReference>
<dbReference type="InterPro" id="IPR012340">
    <property type="entry name" value="NA-bd_OB-fold"/>
</dbReference>
<dbReference type="CDD" id="cd04458">
    <property type="entry name" value="CSP_CDS"/>
    <property type="match status" value="1"/>
</dbReference>
<dbReference type="EMBL" id="QFOI01000478">
    <property type="protein sequence ID" value="PZP41889.1"/>
    <property type="molecule type" value="Genomic_DNA"/>
</dbReference>
<accession>A0A2W5GI67</accession>
<dbReference type="AlphaFoldDB" id="A0A2W5GI67"/>
<dbReference type="Pfam" id="PF00313">
    <property type="entry name" value="CSD"/>
    <property type="match status" value="1"/>
</dbReference>